<dbReference type="Gene3D" id="3.30.560.10">
    <property type="entry name" value="Glucose Oxidase, domain 3"/>
    <property type="match status" value="1"/>
</dbReference>
<keyword evidence="5" id="KW-0732">Signal</keyword>
<dbReference type="GO" id="GO:0016614">
    <property type="term" value="F:oxidoreductase activity, acting on CH-OH group of donors"/>
    <property type="evidence" value="ECO:0007669"/>
    <property type="project" value="InterPro"/>
</dbReference>
<keyword evidence="4" id="KW-0285">Flavoprotein</keyword>
<sequence>MKNIFSVLLLLYARNVFGQLPLLSDVKRIIDKLGIPLQSNEFQTTGEILNEYDFIVVGSGPAGSAIANRLSEVYHWTVLLLEAGEEETFFSEIPAFNEYTVLTANSRNYDVEREHDACLGLVDGACHWATGNGVGGGSIINGMLYTRGHPSDYDEWAYEGNIGWSYQDVLPYFLKVENMSIPGLAESEFHSTTGPVHLQYSSQSEIGRRFLEAGQQLGYDLIDYNNPNTMVGFSQAQTTTCGNRRHSAVSAYLLPLKSRPNVHILKNAYVTEVHTDGETNRVCAVSFLHNNQKRIVLSRKEVILSAGTFGSPKILMLSGIGPAGHLHEVGVATIVDLPVGENLQEHLATATVTYLINTTDSATLPKQIATIESEFSQWLNGANNSLANNLPEALGYVKTKYAGHKADIELIGVAMSVAGDGGVFWKRTRNISDEVYDKTWKPIFFAEGFNIFPMMMYPRSRGTVRLRSSDPRDSIVIDGNFHSDPFDVQVTIAGIRAAQEVARTKAFQEIGATLYTNPVYGCESYEFDSDEYWECAIRSVPFQLHHQSGTCKMGSHPSNSVVDHRLRVHGLTGLRVADASIMPKVPGVHTMAPCYMIGEKAADMIKEDWSVLDEHYATVHYHK</sequence>
<dbReference type="InterPro" id="IPR012132">
    <property type="entry name" value="GMC_OxRdtase"/>
</dbReference>
<feature type="active site" description="Proton acceptor" evidence="2">
    <location>
        <position position="589"/>
    </location>
</feature>
<organism evidence="8 9">
    <name type="scientific">Nezara viridula</name>
    <name type="common">Southern green stink bug</name>
    <name type="synonym">Cimex viridulus</name>
    <dbReference type="NCBI Taxonomy" id="85310"/>
    <lineage>
        <taxon>Eukaryota</taxon>
        <taxon>Metazoa</taxon>
        <taxon>Ecdysozoa</taxon>
        <taxon>Arthropoda</taxon>
        <taxon>Hexapoda</taxon>
        <taxon>Insecta</taxon>
        <taxon>Pterygota</taxon>
        <taxon>Neoptera</taxon>
        <taxon>Paraneoptera</taxon>
        <taxon>Hemiptera</taxon>
        <taxon>Heteroptera</taxon>
        <taxon>Panheteroptera</taxon>
        <taxon>Pentatomomorpha</taxon>
        <taxon>Pentatomoidea</taxon>
        <taxon>Pentatomidae</taxon>
        <taxon>Pentatominae</taxon>
        <taxon>Nezara</taxon>
    </lineage>
</organism>
<evidence type="ECO:0000256" key="1">
    <source>
        <dbReference type="ARBA" id="ARBA00010790"/>
    </source>
</evidence>
<dbReference type="InterPro" id="IPR000172">
    <property type="entry name" value="GMC_OxRdtase_N"/>
</dbReference>
<dbReference type="Gene3D" id="3.50.50.60">
    <property type="entry name" value="FAD/NAD(P)-binding domain"/>
    <property type="match status" value="1"/>
</dbReference>
<reference evidence="8" key="1">
    <citation type="submission" date="2022-01" db="EMBL/GenBank/DDBJ databases">
        <authorList>
            <person name="King R."/>
        </authorList>
    </citation>
    <scope>NUCLEOTIDE SEQUENCE</scope>
</reference>
<dbReference type="SUPFAM" id="SSF54373">
    <property type="entry name" value="FAD-linked reductases, C-terminal domain"/>
    <property type="match status" value="1"/>
</dbReference>
<dbReference type="OrthoDB" id="269227at2759"/>
<feature type="active site" description="Proton donor" evidence="2">
    <location>
        <position position="546"/>
    </location>
</feature>
<dbReference type="PANTHER" id="PTHR11552:SF208">
    <property type="entry name" value="RE36204P-RELATED"/>
    <property type="match status" value="1"/>
</dbReference>
<feature type="binding site" evidence="3">
    <location>
        <position position="270"/>
    </location>
    <ligand>
        <name>FAD</name>
        <dbReference type="ChEBI" id="CHEBI:57692"/>
    </ligand>
</feature>
<feature type="chain" id="PRO_5040400147" description="Glucose-methanol-choline oxidoreductase N-terminal domain-containing protein" evidence="5">
    <location>
        <begin position="19"/>
        <end position="623"/>
    </location>
</feature>
<evidence type="ECO:0000256" key="4">
    <source>
        <dbReference type="RuleBase" id="RU003968"/>
    </source>
</evidence>
<keyword evidence="9" id="KW-1185">Reference proteome</keyword>
<proteinExistence type="inferred from homology"/>
<dbReference type="PROSITE" id="PS00623">
    <property type="entry name" value="GMC_OXRED_1"/>
    <property type="match status" value="1"/>
</dbReference>
<comment type="cofactor">
    <cofactor evidence="3">
        <name>FAD</name>
        <dbReference type="ChEBI" id="CHEBI:57692"/>
    </cofactor>
</comment>
<dbReference type="PANTHER" id="PTHR11552">
    <property type="entry name" value="GLUCOSE-METHANOL-CHOLINE GMC OXIDOREDUCTASE"/>
    <property type="match status" value="1"/>
</dbReference>
<dbReference type="Pfam" id="PF00732">
    <property type="entry name" value="GMC_oxred_N"/>
    <property type="match status" value="1"/>
</dbReference>
<keyword evidence="3 4" id="KW-0274">FAD</keyword>
<dbReference type="GO" id="GO:0050660">
    <property type="term" value="F:flavin adenine dinucleotide binding"/>
    <property type="evidence" value="ECO:0007669"/>
    <property type="project" value="InterPro"/>
</dbReference>
<evidence type="ECO:0000313" key="8">
    <source>
        <dbReference type="EMBL" id="CAH1402166.1"/>
    </source>
</evidence>
<dbReference type="AlphaFoldDB" id="A0A9P0HHK1"/>
<feature type="domain" description="Glucose-methanol-choline oxidoreductase N-terminal" evidence="7">
    <location>
        <begin position="307"/>
        <end position="321"/>
    </location>
</feature>
<evidence type="ECO:0000256" key="2">
    <source>
        <dbReference type="PIRSR" id="PIRSR000137-1"/>
    </source>
</evidence>
<dbReference type="Pfam" id="PF05199">
    <property type="entry name" value="GMC_oxred_C"/>
    <property type="match status" value="1"/>
</dbReference>
<gene>
    <name evidence="8" type="ORF">NEZAVI_LOCUS11043</name>
</gene>
<evidence type="ECO:0000313" key="9">
    <source>
        <dbReference type="Proteomes" id="UP001152798"/>
    </source>
</evidence>
<dbReference type="InterPro" id="IPR007867">
    <property type="entry name" value="GMC_OxRtase_C"/>
</dbReference>
<evidence type="ECO:0000259" key="7">
    <source>
        <dbReference type="PROSITE" id="PS00624"/>
    </source>
</evidence>
<dbReference type="PIRSF" id="PIRSF000137">
    <property type="entry name" value="Alcohol_oxidase"/>
    <property type="match status" value="1"/>
</dbReference>
<dbReference type="InterPro" id="IPR036188">
    <property type="entry name" value="FAD/NAD-bd_sf"/>
</dbReference>
<dbReference type="Proteomes" id="UP001152798">
    <property type="component" value="Chromosome 5"/>
</dbReference>
<accession>A0A9P0HHK1</accession>
<feature type="signal peptide" evidence="5">
    <location>
        <begin position="1"/>
        <end position="18"/>
    </location>
</feature>
<dbReference type="EMBL" id="OV725081">
    <property type="protein sequence ID" value="CAH1402166.1"/>
    <property type="molecule type" value="Genomic_DNA"/>
</dbReference>
<dbReference type="PROSITE" id="PS00624">
    <property type="entry name" value="GMC_OXRED_2"/>
    <property type="match status" value="1"/>
</dbReference>
<protein>
    <recommendedName>
        <fullName evidence="6 7">Glucose-methanol-choline oxidoreductase N-terminal domain-containing protein</fullName>
    </recommendedName>
</protein>
<evidence type="ECO:0000256" key="3">
    <source>
        <dbReference type="PIRSR" id="PIRSR000137-2"/>
    </source>
</evidence>
<feature type="domain" description="Glucose-methanol-choline oxidoreductase N-terminal" evidence="6">
    <location>
        <begin position="131"/>
        <end position="154"/>
    </location>
</feature>
<evidence type="ECO:0000259" key="6">
    <source>
        <dbReference type="PROSITE" id="PS00623"/>
    </source>
</evidence>
<evidence type="ECO:0000256" key="5">
    <source>
        <dbReference type="SAM" id="SignalP"/>
    </source>
</evidence>
<comment type="similarity">
    <text evidence="1 4">Belongs to the GMC oxidoreductase family.</text>
</comment>
<dbReference type="SUPFAM" id="SSF51905">
    <property type="entry name" value="FAD/NAD(P)-binding domain"/>
    <property type="match status" value="1"/>
</dbReference>
<name>A0A9P0HHK1_NEZVI</name>